<evidence type="ECO:0000256" key="11">
    <source>
        <dbReference type="PROSITE-ProRule" id="PRU00421"/>
    </source>
</evidence>
<evidence type="ECO:0000259" key="14">
    <source>
        <dbReference type="PROSITE" id="PS51103"/>
    </source>
</evidence>
<evidence type="ECO:0000256" key="10">
    <source>
        <dbReference type="ARBA" id="ARBA00023136"/>
    </source>
</evidence>
<comment type="caution">
    <text evidence="15">The sequence shown here is derived from an EMBL/GenBank/DDBJ whole genome shotgun (WGS) entry which is preliminary data.</text>
</comment>
<accession>A0A368UDZ3</accession>
<dbReference type="InterPro" id="IPR050558">
    <property type="entry name" value="PTS_Sugar-Specific_Components"/>
</dbReference>
<dbReference type="GO" id="GO:0015771">
    <property type="term" value="P:trehalose transport"/>
    <property type="evidence" value="ECO:0007669"/>
    <property type="project" value="TreeGrafter"/>
</dbReference>
<dbReference type="AlphaFoldDB" id="A0A368UDZ3"/>
<dbReference type="GO" id="GO:0008982">
    <property type="term" value="F:protein-N(PI)-phosphohistidine-sugar phosphotransferase activity"/>
    <property type="evidence" value="ECO:0007669"/>
    <property type="project" value="InterPro"/>
</dbReference>
<evidence type="ECO:0000259" key="13">
    <source>
        <dbReference type="PROSITE" id="PS51098"/>
    </source>
</evidence>
<evidence type="ECO:0000256" key="1">
    <source>
        <dbReference type="ARBA" id="ARBA00004651"/>
    </source>
</evidence>
<dbReference type="InterPro" id="IPR003352">
    <property type="entry name" value="PTS_EIIC"/>
</dbReference>
<dbReference type="PANTHER" id="PTHR30175">
    <property type="entry name" value="PHOSPHOTRANSFERASE SYSTEM TRANSPORT PROTEIN"/>
    <property type="match status" value="1"/>
</dbReference>
<evidence type="ECO:0000256" key="3">
    <source>
        <dbReference type="ARBA" id="ARBA00022475"/>
    </source>
</evidence>
<dbReference type="PANTHER" id="PTHR30175:SF1">
    <property type="entry name" value="PTS SYSTEM ARBUTIN-, CELLOBIOSE-, AND SALICIN-SPECIFIC EIIBC COMPONENT-RELATED"/>
    <property type="match status" value="1"/>
</dbReference>
<name>A0A368UDZ3_9STRE</name>
<dbReference type="FunFam" id="3.30.1360.60:FF:000001">
    <property type="entry name" value="PTS system glucose-specific IIBC component PtsG"/>
    <property type="match status" value="1"/>
</dbReference>
<dbReference type="Gene3D" id="3.30.1360.60">
    <property type="entry name" value="Glucose permease domain IIB"/>
    <property type="match status" value="1"/>
</dbReference>
<dbReference type="GO" id="GO:0090589">
    <property type="term" value="F:protein-phosphocysteine-trehalose phosphotransferase system transporter activity"/>
    <property type="evidence" value="ECO:0007669"/>
    <property type="project" value="TreeGrafter"/>
</dbReference>
<evidence type="ECO:0000313" key="15">
    <source>
        <dbReference type="EMBL" id="RCW16905.1"/>
    </source>
</evidence>
<keyword evidence="5" id="KW-0808">Transferase</keyword>
<evidence type="ECO:0000256" key="9">
    <source>
        <dbReference type="ARBA" id="ARBA00022989"/>
    </source>
</evidence>
<dbReference type="Pfam" id="PF00367">
    <property type="entry name" value="PTS_EIIB"/>
    <property type="match status" value="1"/>
</dbReference>
<feature type="transmembrane region" description="Helical" evidence="12">
    <location>
        <begin position="429"/>
        <end position="449"/>
    </location>
</feature>
<keyword evidence="6" id="KW-0598">Phosphotransferase system</keyword>
<evidence type="ECO:0000256" key="4">
    <source>
        <dbReference type="ARBA" id="ARBA00022597"/>
    </source>
</evidence>
<sequence length="457" mass="48717">MDYNSLGKDIIQLVGGADNIQSLTHCATRLRFVLRDVSKADKTALKKVDGVLGVLEKGGQLQIVIGNAVSDVYKAISKDKTIPLLGEVDVDMGDTDKRSHTNTNLLNTLIDAISSIFTPMINVLCGTGVIKGLLAILISLNVISTDSGAYAVLNATADAFFTFLPILIAISASKKFQCNTYVAATLASAMCYPDIISLVNEGAKLNFFGLPLTLVDYTSTVIPIIVAVYVLSKLERFLTRVIPKVVTLFLVPAFSLLIMVPLTFLMIGPALMVVQNGLSLLYQFLVGVNPILAGAIMGGMWQILVIFGVHWAFVPVMTANLSALGYDTFGGTVGSSNFSQAGASLGVYLKTKNEKLKQVAFSAAIAGIFGVTEPTIYGITLKYRRTFMIASLTSVIGGAIIGAFGIGATSITVVGLLTLPAFTHGPFMMFLLACAWNYVATAIIVYFIGFNDNLITE</sequence>
<feature type="active site" description="Phosphocysteine intermediate; for EIIB activity" evidence="11">
    <location>
        <position position="26"/>
    </location>
</feature>
<dbReference type="PROSITE" id="PS51098">
    <property type="entry name" value="PTS_EIIB_TYPE_1"/>
    <property type="match status" value="1"/>
</dbReference>
<evidence type="ECO:0000313" key="16">
    <source>
        <dbReference type="Proteomes" id="UP000253215"/>
    </source>
</evidence>
<keyword evidence="10 12" id="KW-0472">Membrane</keyword>
<evidence type="ECO:0000256" key="5">
    <source>
        <dbReference type="ARBA" id="ARBA00022679"/>
    </source>
</evidence>
<feature type="domain" description="PTS EIIC type-1" evidence="14">
    <location>
        <begin position="111"/>
        <end position="457"/>
    </location>
</feature>
<feature type="domain" description="PTS EIIB type-1" evidence="13">
    <location>
        <begin position="4"/>
        <end position="86"/>
    </location>
</feature>
<keyword evidence="7 12" id="KW-0812">Transmembrane</keyword>
<feature type="transmembrane region" description="Helical" evidence="12">
    <location>
        <begin position="387"/>
        <end position="417"/>
    </location>
</feature>
<dbReference type="EMBL" id="NETH01000024">
    <property type="protein sequence ID" value="RCW16905.1"/>
    <property type="molecule type" value="Genomic_DNA"/>
</dbReference>
<comment type="subcellular location">
    <subcellularLocation>
        <location evidence="1">Cell membrane</location>
        <topology evidence="1">Multi-pass membrane protein</topology>
    </subcellularLocation>
</comment>
<dbReference type="GO" id="GO:0005886">
    <property type="term" value="C:plasma membrane"/>
    <property type="evidence" value="ECO:0007669"/>
    <property type="project" value="UniProtKB-SubCell"/>
</dbReference>
<dbReference type="InterPro" id="IPR013013">
    <property type="entry name" value="PTS_EIIC_1"/>
</dbReference>
<feature type="transmembrane region" description="Helical" evidence="12">
    <location>
        <begin position="121"/>
        <end position="143"/>
    </location>
</feature>
<feature type="transmembrane region" description="Helical" evidence="12">
    <location>
        <begin position="149"/>
        <end position="169"/>
    </location>
</feature>
<keyword evidence="2" id="KW-0813">Transport</keyword>
<feature type="transmembrane region" description="Helical" evidence="12">
    <location>
        <begin position="359"/>
        <end position="381"/>
    </location>
</feature>
<dbReference type="GO" id="GO:0016301">
    <property type="term" value="F:kinase activity"/>
    <property type="evidence" value="ECO:0007669"/>
    <property type="project" value="UniProtKB-KW"/>
</dbReference>
<dbReference type="GO" id="GO:0009401">
    <property type="term" value="P:phosphoenolpyruvate-dependent sugar phosphotransferase system"/>
    <property type="evidence" value="ECO:0007669"/>
    <property type="project" value="UniProtKB-KW"/>
</dbReference>
<feature type="transmembrane region" description="Helical" evidence="12">
    <location>
        <begin position="244"/>
        <end position="271"/>
    </location>
</feature>
<protein>
    <submittedName>
        <fullName evidence="15">Uncharacterized protein</fullName>
    </submittedName>
</protein>
<evidence type="ECO:0000256" key="7">
    <source>
        <dbReference type="ARBA" id="ARBA00022692"/>
    </source>
</evidence>
<keyword evidence="3" id="KW-1003">Cell membrane</keyword>
<dbReference type="InterPro" id="IPR036878">
    <property type="entry name" value="Glu_permease_IIB"/>
</dbReference>
<reference evidence="15 16" key="1">
    <citation type="journal article" date="2018" name="Sci. Rep.">
        <title>Network-guided genomic and metagenomic analysis of the faecal microbiota of the critically endangered kakapo.</title>
        <authorList>
            <person name="Waite D.W."/>
            <person name="Dsouza M."/>
            <person name="Sekiguchi Y."/>
            <person name="Hugenholtz P."/>
            <person name="Taylor M.W."/>
        </authorList>
    </citation>
    <scope>NUCLEOTIDE SEQUENCE [LARGE SCALE GENOMIC DNA]</scope>
    <source>
        <strain evidence="15 16">BI02</strain>
    </source>
</reference>
<dbReference type="InterPro" id="IPR001996">
    <property type="entry name" value="PTS_IIB_1"/>
</dbReference>
<feature type="transmembrane region" description="Helical" evidence="12">
    <location>
        <begin position="205"/>
        <end position="232"/>
    </location>
</feature>
<dbReference type="InterPro" id="IPR018113">
    <property type="entry name" value="PTrfase_EIIB_Cys"/>
</dbReference>
<feature type="transmembrane region" description="Helical" evidence="12">
    <location>
        <begin position="291"/>
        <end position="314"/>
    </location>
</feature>
<evidence type="ECO:0000256" key="8">
    <source>
        <dbReference type="ARBA" id="ARBA00022777"/>
    </source>
</evidence>
<evidence type="ECO:0000256" key="2">
    <source>
        <dbReference type="ARBA" id="ARBA00022448"/>
    </source>
</evidence>
<dbReference type="Proteomes" id="UP000253215">
    <property type="component" value="Unassembled WGS sequence"/>
</dbReference>
<keyword evidence="9 12" id="KW-1133">Transmembrane helix</keyword>
<dbReference type="Pfam" id="PF02378">
    <property type="entry name" value="PTS_EIIC"/>
    <property type="match status" value="1"/>
</dbReference>
<proteinExistence type="predicted"/>
<evidence type="ECO:0000256" key="6">
    <source>
        <dbReference type="ARBA" id="ARBA00022683"/>
    </source>
</evidence>
<evidence type="ECO:0000256" key="12">
    <source>
        <dbReference type="SAM" id="Phobius"/>
    </source>
</evidence>
<gene>
    <name evidence="15" type="ORF">CAC02_06120</name>
</gene>
<dbReference type="CDD" id="cd00212">
    <property type="entry name" value="PTS_IIB_glc"/>
    <property type="match status" value="1"/>
</dbReference>
<keyword evidence="4" id="KW-0762">Sugar transport</keyword>
<organism evidence="15 16">
    <name type="scientific">Streptococcus gallolyticus</name>
    <dbReference type="NCBI Taxonomy" id="315405"/>
    <lineage>
        <taxon>Bacteria</taxon>
        <taxon>Bacillati</taxon>
        <taxon>Bacillota</taxon>
        <taxon>Bacilli</taxon>
        <taxon>Lactobacillales</taxon>
        <taxon>Streptococcaceae</taxon>
        <taxon>Streptococcus</taxon>
    </lineage>
</organism>
<keyword evidence="8" id="KW-0418">Kinase</keyword>
<dbReference type="SUPFAM" id="SSF55604">
    <property type="entry name" value="Glucose permease domain IIB"/>
    <property type="match status" value="1"/>
</dbReference>
<dbReference type="PROSITE" id="PS01035">
    <property type="entry name" value="PTS_EIIB_TYPE_1_CYS"/>
    <property type="match status" value="1"/>
</dbReference>
<dbReference type="PROSITE" id="PS51103">
    <property type="entry name" value="PTS_EIIC_TYPE_1"/>
    <property type="match status" value="1"/>
</dbReference>